<proteinExistence type="predicted"/>
<comment type="caution">
    <text evidence="3">The sequence shown here is derived from an EMBL/GenBank/DDBJ whole genome shotgun (WGS) entry which is preliminary data.</text>
</comment>
<dbReference type="GO" id="GO:0031267">
    <property type="term" value="F:small GTPase binding"/>
    <property type="evidence" value="ECO:0007669"/>
    <property type="project" value="TreeGrafter"/>
</dbReference>
<dbReference type="Pfam" id="PF00566">
    <property type="entry name" value="RabGAP-TBC"/>
    <property type="match status" value="1"/>
</dbReference>
<reference evidence="3 4" key="1">
    <citation type="journal article" date="2024" name="Science">
        <title>Giant polyketide synthase enzymes in the biosynthesis of giant marine polyether toxins.</title>
        <authorList>
            <person name="Fallon T.R."/>
            <person name="Shende V.V."/>
            <person name="Wierzbicki I.H."/>
            <person name="Pendleton A.L."/>
            <person name="Watervoot N.F."/>
            <person name="Auber R.P."/>
            <person name="Gonzalez D.J."/>
            <person name="Wisecaver J.H."/>
            <person name="Moore B.S."/>
        </authorList>
    </citation>
    <scope>NUCLEOTIDE SEQUENCE [LARGE SCALE GENOMIC DNA]</scope>
    <source>
        <strain evidence="3 4">12B1</strain>
    </source>
</reference>
<keyword evidence="4" id="KW-1185">Reference proteome</keyword>
<dbReference type="InterPro" id="IPR035969">
    <property type="entry name" value="Rab-GAP_TBC_sf"/>
</dbReference>
<dbReference type="PANTHER" id="PTHR47219:SF20">
    <property type="entry name" value="TBC1 DOMAIN FAMILY MEMBER 2B"/>
    <property type="match status" value="1"/>
</dbReference>
<feature type="compositionally biased region" description="Polar residues" evidence="1">
    <location>
        <begin position="422"/>
        <end position="439"/>
    </location>
</feature>
<gene>
    <name evidence="3" type="ORF">AB1Y20_011814</name>
</gene>
<evidence type="ECO:0000313" key="3">
    <source>
        <dbReference type="EMBL" id="KAL1499615.1"/>
    </source>
</evidence>
<accession>A0AB34IIB6</accession>
<feature type="region of interest" description="Disordered" evidence="1">
    <location>
        <begin position="414"/>
        <end position="439"/>
    </location>
</feature>
<dbReference type="AlphaFoldDB" id="A0AB34IIB6"/>
<dbReference type="EMBL" id="JBGBPQ010000025">
    <property type="protein sequence ID" value="KAL1499615.1"/>
    <property type="molecule type" value="Genomic_DNA"/>
</dbReference>
<dbReference type="Gene3D" id="1.10.8.270">
    <property type="entry name" value="putative rabgap domain of human tbc1 domain family member 14 like domains"/>
    <property type="match status" value="1"/>
</dbReference>
<dbReference type="PROSITE" id="PS50086">
    <property type="entry name" value="TBC_RABGAP"/>
    <property type="match status" value="1"/>
</dbReference>
<dbReference type="SUPFAM" id="SSF47473">
    <property type="entry name" value="EF-hand"/>
    <property type="match status" value="1"/>
</dbReference>
<dbReference type="SMART" id="SM00164">
    <property type="entry name" value="TBC"/>
    <property type="match status" value="1"/>
</dbReference>
<feature type="domain" description="Rab-GAP TBC" evidence="2">
    <location>
        <begin position="63"/>
        <end position="251"/>
    </location>
</feature>
<dbReference type="SUPFAM" id="SSF47923">
    <property type="entry name" value="Ypt/Rab-GAP domain of gyp1p"/>
    <property type="match status" value="2"/>
</dbReference>
<organism evidence="3 4">
    <name type="scientific">Prymnesium parvum</name>
    <name type="common">Toxic golden alga</name>
    <dbReference type="NCBI Taxonomy" id="97485"/>
    <lineage>
        <taxon>Eukaryota</taxon>
        <taxon>Haptista</taxon>
        <taxon>Haptophyta</taxon>
        <taxon>Prymnesiophyceae</taxon>
        <taxon>Prymnesiales</taxon>
        <taxon>Prymnesiaceae</taxon>
        <taxon>Prymnesium</taxon>
    </lineage>
</organism>
<dbReference type="Proteomes" id="UP001515480">
    <property type="component" value="Unassembled WGS sequence"/>
</dbReference>
<sequence>MIEGRSGATSRIRVVEDAWFGAQVQPLDCASTEATLEWKELLALREAARAIDPNAIKAALCKGVPPALRPEVWLKFSGVARRREAQPHAYAQLCERVASSGRQTMRGVIEQVEKDLRRTEAGTEGEKLDALRRVLCGFAAYEPDVGYVQGMNFIAAGLLATLDEECAFWMLVAVVQEWLPDHYSKAMVGNHVDCRVLERLTAEHLPDVAAHLKQLDASIQLICTRWFLCLWSSVLPPAVLLRVWDFLFVCGPTATMQVALACMHWIAPTLTKATDIGGVLMSVKERLAATDDGGMLLQVALYRLTDISAGQLVAWRRFCRQQVKEEARHMHATRYLLKLQRDSGFSLSEVNMIAKLCGEYTSDVSQPAGSLLSITLDFTSFLRVVRGLLPQWKNECELLDRLFAIFSTLGDDGKPGRDDGTSKQGLPQTLTVSPSSSSGASDQIARLTFAQLIHGLSWLLRGTSTSRSRLCFQCFDDSGEGRVSSARFNALLLGVYVMYEPSWPIPSSRMGCIHEEAAQFVDMMYELWDEEADGSLTESQFDRAAHQHPLLVQAFQLEQLDAPAPVLDSFSSPLGAAHLKARPGVYTGLRPGALSRFDEAYFGNVR</sequence>
<dbReference type="InterPro" id="IPR000195">
    <property type="entry name" value="Rab-GAP-TBC_dom"/>
</dbReference>
<protein>
    <recommendedName>
        <fullName evidence="2">Rab-GAP TBC domain-containing protein</fullName>
    </recommendedName>
</protein>
<dbReference type="InterPro" id="IPR050302">
    <property type="entry name" value="Rab_GAP_TBC_domain"/>
</dbReference>
<dbReference type="GO" id="GO:0005096">
    <property type="term" value="F:GTPase activator activity"/>
    <property type="evidence" value="ECO:0007669"/>
    <property type="project" value="TreeGrafter"/>
</dbReference>
<evidence type="ECO:0000256" key="1">
    <source>
        <dbReference type="SAM" id="MobiDB-lite"/>
    </source>
</evidence>
<dbReference type="Gene3D" id="1.10.472.80">
    <property type="entry name" value="Ypt/Rab-GAP domain of gyp1p, domain 3"/>
    <property type="match status" value="1"/>
</dbReference>
<dbReference type="InterPro" id="IPR011992">
    <property type="entry name" value="EF-hand-dom_pair"/>
</dbReference>
<evidence type="ECO:0000259" key="2">
    <source>
        <dbReference type="PROSITE" id="PS50086"/>
    </source>
</evidence>
<name>A0AB34IIB6_PRYPA</name>
<evidence type="ECO:0000313" key="4">
    <source>
        <dbReference type="Proteomes" id="UP001515480"/>
    </source>
</evidence>
<dbReference type="Gene3D" id="1.10.238.10">
    <property type="entry name" value="EF-hand"/>
    <property type="match status" value="1"/>
</dbReference>
<dbReference type="PANTHER" id="PTHR47219">
    <property type="entry name" value="RAB GTPASE-ACTIVATING PROTEIN 1-LIKE"/>
    <property type="match status" value="1"/>
</dbReference>